<dbReference type="EMBL" id="JACJTC010000003">
    <property type="protein sequence ID" value="MBD2610660.1"/>
    <property type="molecule type" value="Genomic_DNA"/>
</dbReference>
<evidence type="ECO:0000256" key="3">
    <source>
        <dbReference type="PROSITE-ProRule" id="PRU00221"/>
    </source>
</evidence>
<dbReference type="Gene3D" id="2.130.10.10">
    <property type="entry name" value="YVTN repeat-like/Quinoprotein amine dehydrogenase"/>
    <property type="match status" value="3"/>
</dbReference>
<sequence>MMLPHILAIATNHVTPLIVGVAQRVVAVFLSDELREKRKKPKISDSPSNSTNTNVNESLLKVLGEQQQRIADLKAQELDIQETALNIQKAIAIDNSEYREKLLALEHKKLRLQESMARVDRDFQAKQSALYRELLQKHKEQEIAIQLTNLQGYWDREKLPTILSRAELKSILVDGQQQLRLLMLLSKPEVSEACPAFLKEELGMEVENELKQFMQQRYPDTSKKSPVRFYSRFFSQAVFDLEIEQLRNILAPVPTAIIYSNVTSRKVFFHISFLGLSGHSTLNITESLDWRSLSQQLKAENPEISDETILCEICDLIVVLNKLLAAFLADLYYLIEVDPYYEPQLFQMDLGLPLEAATSFIQPYVDLLKEIQQQQLQVHEREIKMLQQAQVWKCVNTFTGFSDFLYSIEISPDGETLLGISQCYEIEVPKKQIFYYYNSFTKIDYENYTFGGITKIWNLNNKKLICTFPHKFDGFSPDGKLLFKLGKYGNINIWNPVNGKLLYQLSEKFHAFSIDGTLLITDSYNTIKIYNSQTGNLLFNPSERIANDYRKEKPINISLNNKLLAAGCEDKKIRIWDIFTGELLFTLAEHSSSIHCVTFSPDYELLASSDDSNIHIWNFKLQKLVHSISQKDVFGLTFNPDGQILVSSYRYRNSLCLWSSHTGENLKSLSFDAKMIFEKRRFNYFDMSSLMDRGTPDTNYYIKPSTITFNDNILLCKDTDNVLHVWNIETGEKLPSCSKDSILIPDKHTLCTIIEDETTGIWDLQIRNRETGKLLQTLPGHSGGIEQVVFSNDGQTMVSLGGDLTLKVWKREPEELLEEDSNRD</sequence>
<accession>A0ABR8H663</accession>
<keyword evidence="2" id="KW-0677">Repeat</keyword>
<dbReference type="PANTHER" id="PTHR44019">
    <property type="entry name" value="WD REPEAT-CONTAINING PROTEIN 55"/>
    <property type="match status" value="1"/>
</dbReference>
<dbReference type="Pfam" id="PF00400">
    <property type="entry name" value="WD40"/>
    <property type="match status" value="4"/>
</dbReference>
<reference evidence="5 6" key="1">
    <citation type="journal article" date="2020" name="ISME J.">
        <title>Comparative genomics reveals insights into cyanobacterial evolution and habitat adaptation.</title>
        <authorList>
            <person name="Chen M.Y."/>
            <person name="Teng W.K."/>
            <person name="Zhao L."/>
            <person name="Hu C.X."/>
            <person name="Zhou Y.K."/>
            <person name="Han B.P."/>
            <person name="Song L.R."/>
            <person name="Shu W.S."/>
        </authorList>
    </citation>
    <scope>NUCLEOTIDE SEQUENCE [LARGE SCALE GENOMIC DNA]</scope>
    <source>
        <strain evidence="5 6">FACHB-252</strain>
    </source>
</reference>
<keyword evidence="4" id="KW-0175">Coiled coil</keyword>
<dbReference type="PROSITE" id="PS50294">
    <property type="entry name" value="WD_REPEATS_REGION"/>
    <property type="match status" value="2"/>
</dbReference>
<organism evidence="5 6">
    <name type="scientific">Nostoc punctiforme FACHB-252</name>
    <dbReference type="NCBI Taxonomy" id="1357509"/>
    <lineage>
        <taxon>Bacteria</taxon>
        <taxon>Bacillati</taxon>
        <taxon>Cyanobacteriota</taxon>
        <taxon>Cyanophyceae</taxon>
        <taxon>Nostocales</taxon>
        <taxon>Nostocaceae</taxon>
        <taxon>Nostoc</taxon>
    </lineage>
</organism>
<feature type="repeat" description="WD" evidence="3">
    <location>
        <begin position="778"/>
        <end position="819"/>
    </location>
</feature>
<dbReference type="SUPFAM" id="SSF50998">
    <property type="entry name" value="Quinoprotein alcohol dehydrogenase-like"/>
    <property type="match status" value="1"/>
</dbReference>
<feature type="coiled-coil region" evidence="4">
    <location>
        <begin position="56"/>
        <end position="115"/>
    </location>
</feature>
<dbReference type="InterPro" id="IPR015943">
    <property type="entry name" value="WD40/YVTN_repeat-like_dom_sf"/>
</dbReference>
<dbReference type="PROSITE" id="PS00678">
    <property type="entry name" value="WD_REPEATS_1"/>
    <property type="match status" value="2"/>
</dbReference>
<dbReference type="PANTHER" id="PTHR44019:SF8">
    <property type="entry name" value="POC1 CENTRIOLAR PROTEIN HOMOLOG"/>
    <property type="match status" value="1"/>
</dbReference>
<dbReference type="InterPro" id="IPR011047">
    <property type="entry name" value="Quinoprotein_ADH-like_sf"/>
</dbReference>
<gene>
    <name evidence="5" type="ORF">H6G94_05120</name>
</gene>
<proteinExistence type="predicted"/>
<dbReference type="InterPro" id="IPR019775">
    <property type="entry name" value="WD40_repeat_CS"/>
</dbReference>
<dbReference type="Proteomes" id="UP000606396">
    <property type="component" value="Unassembled WGS sequence"/>
</dbReference>
<name>A0ABR8H663_NOSPU</name>
<dbReference type="RefSeq" id="WP_190948583.1">
    <property type="nucleotide sequence ID" value="NZ_JACJTC010000003.1"/>
</dbReference>
<feature type="repeat" description="WD" evidence="3">
    <location>
        <begin position="587"/>
        <end position="627"/>
    </location>
</feature>
<feature type="repeat" description="WD" evidence="3">
    <location>
        <begin position="555"/>
        <end position="586"/>
    </location>
</feature>
<evidence type="ECO:0000256" key="1">
    <source>
        <dbReference type="ARBA" id="ARBA00022574"/>
    </source>
</evidence>
<keyword evidence="1 3" id="KW-0853">WD repeat</keyword>
<keyword evidence="6" id="KW-1185">Reference proteome</keyword>
<evidence type="ECO:0000256" key="2">
    <source>
        <dbReference type="ARBA" id="ARBA00022737"/>
    </source>
</evidence>
<evidence type="ECO:0000256" key="4">
    <source>
        <dbReference type="SAM" id="Coils"/>
    </source>
</evidence>
<dbReference type="CDD" id="cd00200">
    <property type="entry name" value="WD40"/>
    <property type="match status" value="1"/>
</dbReference>
<protein>
    <submittedName>
        <fullName evidence="5">WD40 repeat domain-containing protein</fullName>
    </submittedName>
</protein>
<evidence type="ECO:0000313" key="5">
    <source>
        <dbReference type="EMBL" id="MBD2610660.1"/>
    </source>
</evidence>
<evidence type="ECO:0000313" key="6">
    <source>
        <dbReference type="Proteomes" id="UP000606396"/>
    </source>
</evidence>
<dbReference type="InterPro" id="IPR050505">
    <property type="entry name" value="WDR55/POC1"/>
</dbReference>
<comment type="caution">
    <text evidence="5">The sequence shown here is derived from an EMBL/GenBank/DDBJ whole genome shotgun (WGS) entry which is preliminary data.</text>
</comment>
<dbReference type="InterPro" id="IPR001680">
    <property type="entry name" value="WD40_rpt"/>
</dbReference>
<dbReference type="SMART" id="SM00320">
    <property type="entry name" value="WD40"/>
    <property type="match status" value="5"/>
</dbReference>
<dbReference type="PROSITE" id="PS50082">
    <property type="entry name" value="WD_REPEATS_2"/>
    <property type="match status" value="3"/>
</dbReference>